<evidence type="ECO:0000256" key="2">
    <source>
        <dbReference type="ARBA" id="ARBA00010823"/>
    </source>
</evidence>
<keyword evidence="11 12" id="KW-0472">Membrane</keyword>
<keyword evidence="9" id="KW-0408">Iron</keyword>
<keyword evidence="3" id="KW-1003">Cell membrane</keyword>
<feature type="transmembrane region" description="Helical" evidence="12">
    <location>
        <begin position="43"/>
        <end position="63"/>
    </location>
</feature>
<feature type="transmembrane region" description="Helical" evidence="12">
    <location>
        <begin position="224"/>
        <end position="245"/>
    </location>
</feature>
<evidence type="ECO:0000256" key="3">
    <source>
        <dbReference type="ARBA" id="ARBA00022475"/>
    </source>
</evidence>
<keyword evidence="5 12" id="KW-0812">Transmembrane</keyword>
<keyword evidence="15" id="KW-1185">Reference proteome</keyword>
<evidence type="ECO:0000256" key="10">
    <source>
        <dbReference type="ARBA" id="ARBA00023033"/>
    </source>
</evidence>
<dbReference type="RefSeq" id="WP_196151718.1">
    <property type="nucleotide sequence ID" value="NZ_JADMLG010000010.1"/>
</dbReference>
<dbReference type="InterPro" id="IPR005804">
    <property type="entry name" value="FA_desaturase_dom"/>
</dbReference>
<proteinExistence type="inferred from homology"/>
<dbReference type="GO" id="GO:0006629">
    <property type="term" value="P:lipid metabolic process"/>
    <property type="evidence" value="ECO:0007669"/>
    <property type="project" value="InterPro"/>
</dbReference>
<reference evidence="14" key="1">
    <citation type="submission" date="2020-11" db="EMBL/GenBank/DDBJ databases">
        <title>Nocardia NEAU-351.nov., a novel actinomycete isolated from the cow dung.</title>
        <authorList>
            <person name="Zhang X."/>
        </authorList>
    </citation>
    <scope>NUCLEOTIDE SEQUENCE</scope>
    <source>
        <strain evidence="14">NEAU-351</strain>
    </source>
</reference>
<keyword evidence="10" id="KW-0503">Monooxygenase</keyword>
<dbReference type="PANTHER" id="PTHR38674:SF1">
    <property type="entry name" value="ALKANE 1-MONOOXYGENASE 1"/>
    <property type="match status" value="1"/>
</dbReference>
<dbReference type="InterPro" id="IPR033885">
    <property type="entry name" value="AlkB/XylM"/>
</dbReference>
<evidence type="ECO:0000256" key="9">
    <source>
        <dbReference type="ARBA" id="ARBA00023004"/>
    </source>
</evidence>
<keyword evidence="4" id="KW-0997">Cell inner membrane</keyword>
<evidence type="ECO:0000256" key="7">
    <source>
        <dbReference type="ARBA" id="ARBA00022989"/>
    </source>
</evidence>
<comment type="subcellular location">
    <subcellularLocation>
        <location evidence="1">Cell inner membrane</location>
        <topology evidence="1">Multi-pass membrane protein</topology>
    </subcellularLocation>
</comment>
<organism evidence="14 15">
    <name type="scientific">Nocardia bovistercoris</name>
    <dbReference type="NCBI Taxonomy" id="2785916"/>
    <lineage>
        <taxon>Bacteria</taxon>
        <taxon>Bacillati</taxon>
        <taxon>Actinomycetota</taxon>
        <taxon>Actinomycetes</taxon>
        <taxon>Mycobacteriales</taxon>
        <taxon>Nocardiaceae</taxon>
        <taxon>Nocardia</taxon>
    </lineage>
</organism>
<dbReference type="GO" id="GO:0004497">
    <property type="term" value="F:monooxygenase activity"/>
    <property type="evidence" value="ECO:0007669"/>
    <property type="project" value="UniProtKB-KW"/>
</dbReference>
<gene>
    <name evidence="14" type="ORF">IT779_23490</name>
</gene>
<dbReference type="Pfam" id="PF00487">
    <property type="entry name" value="FA_desaturase"/>
    <property type="match status" value="1"/>
</dbReference>
<dbReference type="GO" id="GO:0005886">
    <property type="term" value="C:plasma membrane"/>
    <property type="evidence" value="ECO:0007669"/>
    <property type="project" value="UniProtKB-SubCell"/>
</dbReference>
<comment type="caution">
    <text evidence="14">The sequence shown here is derived from an EMBL/GenBank/DDBJ whole genome shotgun (WGS) entry which is preliminary data.</text>
</comment>
<evidence type="ECO:0000256" key="6">
    <source>
        <dbReference type="ARBA" id="ARBA00022723"/>
    </source>
</evidence>
<evidence type="ECO:0000256" key="5">
    <source>
        <dbReference type="ARBA" id="ARBA00022692"/>
    </source>
</evidence>
<evidence type="ECO:0000256" key="11">
    <source>
        <dbReference type="ARBA" id="ARBA00023136"/>
    </source>
</evidence>
<evidence type="ECO:0000256" key="1">
    <source>
        <dbReference type="ARBA" id="ARBA00004429"/>
    </source>
</evidence>
<evidence type="ECO:0000259" key="13">
    <source>
        <dbReference type="Pfam" id="PF00487"/>
    </source>
</evidence>
<dbReference type="GO" id="GO:0046872">
    <property type="term" value="F:metal ion binding"/>
    <property type="evidence" value="ECO:0007669"/>
    <property type="project" value="UniProtKB-KW"/>
</dbReference>
<feature type="transmembrane region" description="Helical" evidence="12">
    <location>
        <begin position="17"/>
        <end position="36"/>
    </location>
</feature>
<keyword evidence="6" id="KW-0479">Metal-binding</keyword>
<comment type="similarity">
    <text evidence="2">Belongs to the fatty acid desaturase type 1 family. AlkB subfamily.</text>
</comment>
<dbReference type="PANTHER" id="PTHR38674">
    <property type="entry name" value="ALKANE 1-MONOOXYGENASE 1"/>
    <property type="match status" value="1"/>
</dbReference>
<dbReference type="Proteomes" id="UP000655751">
    <property type="component" value="Unassembled WGS sequence"/>
</dbReference>
<name>A0A931IEY8_9NOCA</name>
<keyword evidence="8" id="KW-0560">Oxidoreductase</keyword>
<dbReference type="EMBL" id="JADMLG010000010">
    <property type="protein sequence ID" value="MBH0779236.1"/>
    <property type="molecule type" value="Genomic_DNA"/>
</dbReference>
<evidence type="ECO:0000256" key="4">
    <source>
        <dbReference type="ARBA" id="ARBA00022519"/>
    </source>
</evidence>
<protein>
    <submittedName>
        <fullName evidence="14">Alkane 1-monooxygenase</fullName>
    </submittedName>
</protein>
<dbReference type="CDD" id="cd03512">
    <property type="entry name" value="Alkane-hydroxylase"/>
    <property type="match status" value="1"/>
</dbReference>
<sequence>MAGMVFDNSAARDPKRYLWILGLIAPGCALLPSILVQHTGLQLFWWIGPIIIFLVIPLLDVAIGEDGSRPREEDYAALTEDRYYRWCTYLALPLQITGLFIAGYLWADPGLDLVDKIGLATTLGVVSGVGINAAHELGHRAEHLERRLAKIALAQSAYGHFFVEHNRGHHARVATPADPASARFGESLWQFIPRSAIGGVRSAVRLEGERLSRRGKSWFSPNNHILQAWAITLALFGAMVVLFGWIVLPFLALQALIGITLLESVNYIEHYGLLRSRRPDGGFARCSPRDSWNSDHLVTNVFLFHLQRHSDHHANPGRRYQTLRSSEQAPQLPAGYATMILLAAVPPLWRAVMDRRVLAHYGGDRTLINTRPGNGRQISPAR</sequence>
<evidence type="ECO:0000256" key="12">
    <source>
        <dbReference type="SAM" id="Phobius"/>
    </source>
</evidence>
<feature type="transmembrane region" description="Helical" evidence="12">
    <location>
        <begin position="83"/>
        <end position="107"/>
    </location>
</feature>
<dbReference type="AlphaFoldDB" id="A0A931IEY8"/>
<evidence type="ECO:0000313" key="15">
    <source>
        <dbReference type="Proteomes" id="UP000655751"/>
    </source>
</evidence>
<evidence type="ECO:0000256" key="8">
    <source>
        <dbReference type="ARBA" id="ARBA00023002"/>
    </source>
</evidence>
<accession>A0A931IEY8</accession>
<evidence type="ECO:0000313" key="14">
    <source>
        <dbReference type="EMBL" id="MBH0779236.1"/>
    </source>
</evidence>
<keyword evidence="7 12" id="KW-1133">Transmembrane helix</keyword>
<feature type="domain" description="Fatty acid desaturase" evidence="13">
    <location>
        <begin position="119"/>
        <end position="339"/>
    </location>
</feature>